<comment type="caution">
    <text evidence="3">The sequence shown here is derived from an EMBL/GenBank/DDBJ whole genome shotgun (WGS) entry which is preliminary data.</text>
</comment>
<dbReference type="PANTHER" id="PTHR42964">
    <property type="entry name" value="ENOYL-COA HYDRATASE"/>
    <property type="match status" value="1"/>
</dbReference>
<dbReference type="EC" id="4.2.1.17" evidence="3"/>
<dbReference type="InterPro" id="IPR051683">
    <property type="entry name" value="Enoyl-CoA_Hydratase/Isomerase"/>
</dbReference>
<proteinExistence type="inferred from homology"/>
<name>K6YI17_9ALTE</name>
<dbReference type="PROSITE" id="PS00166">
    <property type="entry name" value="ENOYL_COA_HYDRATASE"/>
    <property type="match status" value="1"/>
</dbReference>
<dbReference type="Gene3D" id="1.10.12.10">
    <property type="entry name" value="Lyase 2-enoyl-coa Hydratase, Chain A, domain 2"/>
    <property type="match status" value="1"/>
</dbReference>
<dbReference type="RefSeq" id="WP_007104152.1">
    <property type="nucleotide sequence ID" value="NZ_BAER01000037.1"/>
</dbReference>
<gene>
    <name evidence="3" type="primary">paaG</name>
    <name evidence="3" type="ORF">GPLA_1440</name>
</gene>
<dbReference type="CDD" id="cd06558">
    <property type="entry name" value="crotonase-like"/>
    <property type="match status" value="1"/>
</dbReference>
<sequence>MSTVTLNIKGKVAYLNLNRPDKYNALTQEMWQAIADACDSLAANKAIRVLVLSAAGEKAFCAGADITELQGMLSNPQAFAASNEIVQSAQQKLAALPFATIAKINGVCVGGGMGLAMCCDFRVAVNEASFAITPSKLGLLYSVADTKRLVDLIGLPRAKELLYLGKKVDADTAQNWALVTQVVERENLSEATESLVQQIVNVSGYSVSGTKRTLVYVCAQRPSEAEAVAIQGVFDNAFHGDDFKEGAAAFTEKRPGRFT</sequence>
<dbReference type="Pfam" id="PF00378">
    <property type="entry name" value="ECH_1"/>
    <property type="match status" value="1"/>
</dbReference>
<dbReference type="OrthoDB" id="9775794at2"/>
<dbReference type="InterPro" id="IPR018376">
    <property type="entry name" value="Enoyl-CoA_hyd/isom_CS"/>
</dbReference>
<evidence type="ECO:0000313" key="4">
    <source>
        <dbReference type="Proteomes" id="UP000006322"/>
    </source>
</evidence>
<protein>
    <submittedName>
        <fullName evidence="3">Enoyl-CoA hydratase</fullName>
        <ecNumber evidence="3">4.2.1.17</ecNumber>
    </submittedName>
</protein>
<dbReference type="GO" id="GO:0008300">
    <property type="term" value="P:isoprenoid catabolic process"/>
    <property type="evidence" value="ECO:0007669"/>
    <property type="project" value="TreeGrafter"/>
</dbReference>
<dbReference type="STRING" id="1129793.GPLA_1440"/>
<dbReference type="EMBL" id="BAER01000037">
    <property type="protein sequence ID" value="GAC32354.1"/>
    <property type="molecule type" value="Genomic_DNA"/>
</dbReference>
<dbReference type="Proteomes" id="UP000006322">
    <property type="component" value="Unassembled WGS sequence"/>
</dbReference>
<reference evidence="4" key="1">
    <citation type="journal article" date="2014" name="Environ. Microbiol.">
        <title>Comparative genomics of the marine bacterial genus Glaciecola reveals the high degree of genomic diversity and genomic characteristic for cold adaptation.</title>
        <authorList>
            <person name="Qin Q.L."/>
            <person name="Xie B.B."/>
            <person name="Yu Y."/>
            <person name="Shu Y.L."/>
            <person name="Rong J.C."/>
            <person name="Zhang Y.J."/>
            <person name="Zhao D.L."/>
            <person name="Chen X.L."/>
            <person name="Zhang X.Y."/>
            <person name="Chen B."/>
            <person name="Zhou B.C."/>
            <person name="Zhang Y.Z."/>
        </authorList>
    </citation>
    <scope>NUCLEOTIDE SEQUENCE [LARGE SCALE GENOMIC DNA]</scope>
    <source>
        <strain evidence="4">LMG 21857</strain>
    </source>
</reference>
<accession>K6YI17</accession>
<dbReference type="AlphaFoldDB" id="K6YI17"/>
<organism evidence="3 4">
    <name type="scientific">Paraglaciecola polaris LMG 21857</name>
    <dbReference type="NCBI Taxonomy" id="1129793"/>
    <lineage>
        <taxon>Bacteria</taxon>
        <taxon>Pseudomonadati</taxon>
        <taxon>Pseudomonadota</taxon>
        <taxon>Gammaproteobacteria</taxon>
        <taxon>Alteromonadales</taxon>
        <taxon>Alteromonadaceae</taxon>
        <taxon>Paraglaciecola</taxon>
    </lineage>
</organism>
<dbReference type="InterPro" id="IPR029045">
    <property type="entry name" value="ClpP/crotonase-like_dom_sf"/>
</dbReference>
<dbReference type="InterPro" id="IPR014748">
    <property type="entry name" value="Enoyl-CoA_hydra_C"/>
</dbReference>
<evidence type="ECO:0000256" key="2">
    <source>
        <dbReference type="RuleBase" id="RU003707"/>
    </source>
</evidence>
<evidence type="ECO:0000256" key="1">
    <source>
        <dbReference type="ARBA" id="ARBA00005254"/>
    </source>
</evidence>
<keyword evidence="3" id="KW-0456">Lyase</keyword>
<dbReference type="PANTHER" id="PTHR42964:SF1">
    <property type="entry name" value="POLYKETIDE BIOSYNTHESIS ENOYL-COA HYDRATASE PKSH-RELATED"/>
    <property type="match status" value="1"/>
</dbReference>
<dbReference type="GO" id="GO:0004300">
    <property type="term" value="F:enoyl-CoA hydratase activity"/>
    <property type="evidence" value="ECO:0007669"/>
    <property type="project" value="UniProtKB-EC"/>
</dbReference>
<dbReference type="Gene3D" id="3.90.226.10">
    <property type="entry name" value="2-enoyl-CoA Hydratase, Chain A, domain 1"/>
    <property type="match status" value="1"/>
</dbReference>
<comment type="similarity">
    <text evidence="1 2">Belongs to the enoyl-CoA hydratase/isomerase family.</text>
</comment>
<dbReference type="InterPro" id="IPR001753">
    <property type="entry name" value="Enoyl-CoA_hydra/iso"/>
</dbReference>
<evidence type="ECO:0000313" key="3">
    <source>
        <dbReference type="EMBL" id="GAC32354.1"/>
    </source>
</evidence>
<dbReference type="SUPFAM" id="SSF52096">
    <property type="entry name" value="ClpP/crotonase"/>
    <property type="match status" value="1"/>
</dbReference>
<keyword evidence="4" id="KW-1185">Reference proteome</keyword>